<name>A0A6A5ZAB5_9PLEO</name>
<reference evidence="2" key="1">
    <citation type="journal article" date="2020" name="Stud. Mycol.">
        <title>101 Dothideomycetes genomes: a test case for predicting lifestyles and emergence of pathogens.</title>
        <authorList>
            <person name="Haridas S."/>
            <person name="Albert R."/>
            <person name="Binder M."/>
            <person name="Bloem J."/>
            <person name="Labutti K."/>
            <person name="Salamov A."/>
            <person name="Andreopoulos B."/>
            <person name="Baker S."/>
            <person name="Barry K."/>
            <person name="Bills G."/>
            <person name="Bluhm B."/>
            <person name="Cannon C."/>
            <person name="Castanera R."/>
            <person name="Culley D."/>
            <person name="Daum C."/>
            <person name="Ezra D."/>
            <person name="Gonzalez J."/>
            <person name="Henrissat B."/>
            <person name="Kuo A."/>
            <person name="Liang C."/>
            <person name="Lipzen A."/>
            <person name="Lutzoni F."/>
            <person name="Magnuson J."/>
            <person name="Mondo S."/>
            <person name="Nolan M."/>
            <person name="Ohm R."/>
            <person name="Pangilinan J."/>
            <person name="Park H.-J."/>
            <person name="Ramirez L."/>
            <person name="Alfaro M."/>
            <person name="Sun H."/>
            <person name="Tritt A."/>
            <person name="Yoshinaga Y."/>
            <person name="Zwiers L.-H."/>
            <person name="Turgeon B."/>
            <person name="Goodwin S."/>
            <person name="Spatafora J."/>
            <person name="Crous P."/>
            <person name="Grigoriev I."/>
        </authorList>
    </citation>
    <scope>NUCLEOTIDE SEQUENCE</scope>
    <source>
        <strain evidence="2">CBS 627.86</strain>
    </source>
</reference>
<feature type="region of interest" description="Disordered" evidence="1">
    <location>
        <begin position="264"/>
        <end position="323"/>
    </location>
</feature>
<evidence type="ECO:0000313" key="3">
    <source>
        <dbReference type="Proteomes" id="UP000799770"/>
    </source>
</evidence>
<evidence type="ECO:0000313" key="2">
    <source>
        <dbReference type="EMBL" id="KAF2115371.1"/>
    </source>
</evidence>
<keyword evidence="3" id="KW-1185">Reference proteome</keyword>
<evidence type="ECO:0000256" key="1">
    <source>
        <dbReference type="SAM" id="MobiDB-lite"/>
    </source>
</evidence>
<sequence>MASHSAPAFRPTPEATAILVHLSEYVSAEADDFNIPLSESLDVLLAYPDPNNWIIEPQLIDRNSLPWKLSIGYRHPFEVFCYLNKFLDGISVVLQYEVDGEKRPTTWHGVKSSTKVKMYAPFNWLKEGYDSESLDAMVLFCFIRAGLCDEMWVWKGWENDIQKALQRLGNNEQFKLMRNKARIDQTGLGDNETTIFGVAKAVVEMSSKAYTKVAKSMNKRPNKCVADKALQSQQRSNPASEFELTGQDQLDGDLQAEPEPLTVESACDEQTSLQTRAGSDITNSRNATKGSKAALPQRDSFENADNTVSETPRQDQSKAPIGIRPSPEMAELQKDINLLRFLYDGQPAEHIIPIQQLPAKSSDHRLKMGETPDGDGVFASLYWRDQSKPTPFIRYLRFDASGNQTKREWDASALCHLKNRPSPFNAVRSGNLFGAMVLFYFIRAHSEGQLQLQSKIRVTESLKKDLRAACDCIVDQATKKSIHSSTRAGGKVGREKE</sequence>
<proteinExistence type="predicted"/>
<gene>
    <name evidence="2" type="ORF">BDV96DRAFT_575359</name>
</gene>
<dbReference type="AlphaFoldDB" id="A0A6A5ZAB5"/>
<dbReference type="Proteomes" id="UP000799770">
    <property type="component" value="Unassembled WGS sequence"/>
</dbReference>
<dbReference type="EMBL" id="ML977323">
    <property type="protein sequence ID" value="KAF2115371.1"/>
    <property type="molecule type" value="Genomic_DNA"/>
</dbReference>
<protein>
    <submittedName>
        <fullName evidence="2">Uncharacterized protein</fullName>
    </submittedName>
</protein>
<feature type="compositionally biased region" description="Polar residues" evidence="1">
    <location>
        <begin position="268"/>
        <end position="289"/>
    </location>
</feature>
<organism evidence="2 3">
    <name type="scientific">Lophiotrema nucula</name>
    <dbReference type="NCBI Taxonomy" id="690887"/>
    <lineage>
        <taxon>Eukaryota</taxon>
        <taxon>Fungi</taxon>
        <taxon>Dikarya</taxon>
        <taxon>Ascomycota</taxon>
        <taxon>Pezizomycotina</taxon>
        <taxon>Dothideomycetes</taxon>
        <taxon>Pleosporomycetidae</taxon>
        <taxon>Pleosporales</taxon>
        <taxon>Lophiotremataceae</taxon>
        <taxon>Lophiotrema</taxon>
    </lineage>
</organism>
<accession>A0A6A5ZAB5</accession>